<dbReference type="InterPro" id="IPR000192">
    <property type="entry name" value="Aminotrans_V_dom"/>
</dbReference>
<evidence type="ECO:0000313" key="11">
    <source>
        <dbReference type="Proteomes" id="UP000318288"/>
    </source>
</evidence>
<dbReference type="GO" id="GO:0046872">
    <property type="term" value="F:metal ion binding"/>
    <property type="evidence" value="ECO:0007669"/>
    <property type="project" value="UniProtKB-KW"/>
</dbReference>
<organism evidence="10 11">
    <name type="scientific">Rubripirellula tenax</name>
    <dbReference type="NCBI Taxonomy" id="2528015"/>
    <lineage>
        <taxon>Bacteria</taxon>
        <taxon>Pseudomonadati</taxon>
        <taxon>Planctomycetota</taxon>
        <taxon>Planctomycetia</taxon>
        <taxon>Pirellulales</taxon>
        <taxon>Pirellulaceae</taxon>
        <taxon>Rubripirellula</taxon>
    </lineage>
</organism>
<accession>A0A5C6FI74</accession>
<dbReference type="InterPro" id="IPR015422">
    <property type="entry name" value="PyrdxlP-dep_Trfase_small"/>
</dbReference>
<gene>
    <name evidence="10" type="primary">iscS_1</name>
    <name evidence="10" type="ORF">Poly51_08780</name>
</gene>
<dbReference type="PIRSF" id="PIRSF005572">
    <property type="entry name" value="NifS"/>
    <property type="match status" value="1"/>
</dbReference>
<keyword evidence="3 10" id="KW-0808">Transferase</keyword>
<evidence type="ECO:0000256" key="5">
    <source>
        <dbReference type="ARBA" id="ARBA00022898"/>
    </source>
</evidence>
<sequence>MAPSVMEAMKPYWLTHFMLPGQGHPHAQAVGEALENAREGVALLAGCEPFEIVFTGGGTEANNLAILGLLASQPAGHVLVTALEHDSVLGAASSLVPKGWEVETIGCDSDGVVDPEVLAAKIRANTKMVCVQLANPVIGTIQPVRDIADLCHNRGVPVHCDATQAFGKMPVDVMTLRADTVSISGHKFYGPKGSGALYVRRGLHLSPIGFGEPREMGLRPGAENVPACIGLGAAASLAARCAGDVEVGIGDLRDYFSNGLISTLGDKVSIVCEDSIRLPNTMAVEMPGDAKRIQRAARQLAIATAQSDSPPDEITRALRAVGKSSAQIGRTIRLSLGWTSSRDQVDRAIELLADAADGIVAA</sequence>
<dbReference type="Proteomes" id="UP000318288">
    <property type="component" value="Unassembled WGS sequence"/>
</dbReference>
<evidence type="ECO:0000256" key="2">
    <source>
        <dbReference type="ARBA" id="ARBA00006490"/>
    </source>
</evidence>
<evidence type="ECO:0000256" key="8">
    <source>
        <dbReference type="ARBA" id="ARBA00050776"/>
    </source>
</evidence>
<evidence type="ECO:0000256" key="6">
    <source>
        <dbReference type="ARBA" id="ARBA00023004"/>
    </source>
</evidence>
<comment type="caution">
    <text evidence="10">The sequence shown here is derived from an EMBL/GenBank/DDBJ whole genome shotgun (WGS) entry which is preliminary data.</text>
</comment>
<dbReference type="InterPro" id="IPR016454">
    <property type="entry name" value="Cysteine_dSase"/>
</dbReference>
<comment type="similarity">
    <text evidence="2">Belongs to the class-V pyridoxal-phosphate-dependent aminotransferase family. NifS/IscS subfamily.</text>
</comment>
<dbReference type="PANTHER" id="PTHR11601:SF34">
    <property type="entry name" value="CYSTEINE DESULFURASE"/>
    <property type="match status" value="1"/>
</dbReference>
<evidence type="ECO:0000259" key="9">
    <source>
        <dbReference type="Pfam" id="PF00266"/>
    </source>
</evidence>
<dbReference type="Gene3D" id="3.90.1150.10">
    <property type="entry name" value="Aspartate Aminotransferase, domain 1"/>
    <property type="match status" value="1"/>
</dbReference>
<evidence type="ECO:0000256" key="3">
    <source>
        <dbReference type="ARBA" id="ARBA00022679"/>
    </source>
</evidence>
<keyword evidence="11" id="KW-1185">Reference proteome</keyword>
<dbReference type="Pfam" id="PF00266">
    <property type="entry name" value="Aminotran_5"/>
    <property type="match status" value="1"/>
</dbReference>
<keyword evidence="5" id="KW-0663">Pyridoxal phosphate</keyword>
<dbReference type="AlphaFoldDB" id="A0A5C6FI74"/>
<keyword evidence="4" id="KW-0479">Metal-binding</keyword>
<dbReference type="EC" id="2.8.1.7" evidence="10"/>
<dbReference type="GO" id="GO:0031071">
    <property type="term" value="F:cysteine desulfurase activity"/>
    <property type="evidence" value="ECO:0007669"/>
    <property type="project" value="UniProtKB-EC"/>
</dbReference>
<evidence type="ECO:0000256" key="4">
    <source>
        <dbReference type="ARBA" id="ARBA00022723"/>
    </source>
</evidence>
<dbReference type="InterPro" id="IPR015424">
    <property type="entry name" value="PyrdxlP-dep_Trfase"/>
</dbReference>
<evidence type="ECO:0000313" key="10">
    <source>
        <dbReference type="EMBL" id="TWU60600.1"/>
    </source>
</evidence>
<dbReference type="Gene3D" id="3.40.640.10">
    <property type="entry name" value="Type I PLP-dependent aspartate aminotransferase-like (Major domain)"/>
    <property type="match status" value="1"/>
</dbReference>
<comment type="catalytic activity">
    <reaction evidence="8">
        <text>(sulfur carrier)-H + L-cysteine = (sulfur carrier)-SH + L-alanine</text>
        <dbReference type="Rhea" id="RHEA:43892"/>
        <dbReference type="Rhea" id="RHEA-COMP:14737"/>
        <dbReference type="Rhea" id="RHEA-COMP:14739"/>
        <dbReference type="ChEBI" id="CHEBI:29917"/>
        <dbReference type="ChEBI" id="CHEBI:35235"/>
        <dbReference type="ChEBI" id="CHEBI:57972"/>
        <dbReference type="ChEBI" id="CHEBI:64428"/>
        <dbReference type="EC" id="2.8.1.7"/>
    </reaction>
</comment>
<feature type="domain" description="Aminotransferase class V" evidence="9">
    <location>
        <begin position="3"/>
        <end position="347"/>
    </location>
</feature>
<reference evidence="10 11" key="1">
    <citation type="submission" date="2019-02" db="EMBL/GenBank/DDBJ databases">
        <title>Deep-cultivation of Planctomycetes and their phenomic and genomic characterization uncovers novel biology.</title>
        <authorList>
            <person name="Wiegand S."/>
            <person name="Jogler M."/>
            <person name="Boedeker C."/>
            <person name="Pinto D."/>
            <person name="Vollmers J."/>
            <person name="Rivas-Marin E."/>
            <person name="Kohn T."/>
            <person name="Peeters S.H."/>
            <person name="Heuer A."/>
            <person name="Rast P."/>
            <person name="Oberbeckmann S."/>
            <person name="Bunk B."/>
            <person name="Jeske O."/>
            <person name="Meyerdierks A."/>
            <person name="Storesund J.E."/>
            <person name="Kallscheuer N."/>
            <person name="Luecker S."/>
            <person name="Lage O.M."/>
            <person name="Pohl T."/>
            <person name="Merkel B.J."/>
            <person name="Hornburger P."/>
            <person name="Mueller R.-W."/>
            <person name="Bruemmer F."/>
            <person name="Labrenz M."/>
            <person name="Spormann A.M."/>
            <person name="Op Den Camp H."/>
            <person name="Overmann J."/>
            <person name="Amann R."/>
            <person name="Jetten M.S.M."/>
            <person name="Mascher T."/>
            <person name="Medema M.H."/>
            <person name="Devos D.P."/>
            <person name="Kaster A.-K."/>
            <person name="Ovreas L."/>
            <person name="Rohde M."/>
            <person name="Galperin M.Y."/>
            <person name="Jogler C."/>
        </authorList>
    </citation>
    <scope>NUCLEOTIDE SEQUENCE [LARGE SCALE GENOMIC DNA]</scope>
    <source>
        <strain evidence="10 11">Poly51</strain>
    </source>
</reference>
<keyword evidence="6" id="KW-0408">Iron</keyword>
<proteinExistence type="inferred from homology"/>
<dbReference type="PANTHER" id="PTHR11601">
    <property type="entry name" value="CYSTEINE DESULFURYLASE FAMILY MEMBER"/>
    <property type="match status" value="1"/>
</dbReference>
<dbReference type="SUPFAM" id="SSF53383">
    <property type="entry name" value="PLP-dependent transferases"/>
    <property type="match status" value="1"/>
</dbReference>
<dbReference type="InterPro" id="IPR015421">
    <property type="entry name" value="PyrdxlP-dep_Trfase_major"/>
</dbReference>
<dbReference type="GO" id="GO:0051536">
    <property type="term" value="F:iron-sulfur cluster binding"/>
    <property type="evidence" value="ECO:0007669"/>
    <property type="project" value="UniProtKB-KW"/>
</dbReference>
<protein>
    <submittedName>
        <fullName evidence="10">Cysteine desulfurase</fullName>
        <ecNumber evidence="10">2.8.1.7</ecNumber>
    </submittedName>
</protein>
<evidence type="ECO:0000256" key="1">
    <source>
        <dbReference type="ARBA" id="ARBA00001933"/>
    </source>
</evidence>
<keyword evidence="7" id="KW-0411">Iron-sulfur</keyword>
<comment type="cofactor">
    <cofactor evidence="1">
        <name>pyridoxal 5'-phosphate</name>
        <dbReference type="ChEBI" id="CHEBI:597326"/>
    </cofactor>
</comment>
<dbReference type="EMBL" id="SJPW01000001">
    <property type="protein sequence ID" value="TWU60600.1"/>
    <property type="molecule type" value="Genomic_DNA"/>
</dbReference>
<evidence type="ECO:0000256" key="7">
    <source>
        <dbReference type="ARBA" id="ARBA00023014"/>
    </source>
</evidence>
<name>A0A5C6FI74_9BACT</name>